<dbReference type="OrthoDB" id="1661054at2759"/>
<dbReference type="GO" id="GO:0000139">
    <property type="term" value="C:Golgi membrane"/>
    <property type="evidence" value="ECO:0007669"/>
    <property type="project" value="UniProtKB-SubCell"/>
</dbReference>
<dbReference type="GO" id="GO:0017119">
    <property type="term" value="C:Golgi transport complex"/>
    <property type="evidence" value="ECO:0007669"/>
    <property type="project" value="InterPro"/>
</dbReference>
<organism evidence="9 10">
    <name type="scientific">Torulaspora globosa</name>
    <dbReference type="NCBI Taxonomy" id="48254"/>
    <lineage>
        <taxon>Eukaryota</taxon>
        <taxon>Fungi</taxon>
        <taxon>Dikarya</taxon>
        <taxon>Ascomycota</taxon>
        <taxon>Saccharomycotina</taxon>
        <taxon>Saccharomycetes</taxon>
        <taxon>Saccharomycetales</taxon>
        <taxon>Saccharomycetaceae</taxon>
        <taxon>Torulaspora</taxon>
    </lineage>
</organism>
<dbReference type="Pfam" id="PF04124">
    <property type="entry name" value="Dor1"/>
    <property type="match status" value="1"/>
</dbReference>
<dbReference type="Proteomes" id="UP000510647">
    <property type="component" value="Chromosome 3"/>
</dbReference>
<keyword evidence="10" id="KW-1185">Reference proteome</keyword>
<reference evidence="9 10" key="1">
    <citation type="submission" date="2020-06" db="EMBL/GenBank/DDBJ databases">
        <title>The yeast mating-type switching endonuclease HO is a domesticated member of an unorthodox homing genetic element family.</title>
        <authorList>
            <person name="Coughlan A.Y."/>
            <person name="Lombardi L."/>
            <person name="Braun-Galleani S."/>
            <person name="Martos A.R."/>
            <person name="Galeote V."/>
            <person name="Bigey F."/>
            <person name="Dequin S."/>
            <person name="Byrne K.P."/>
            <person name="Wolfe K.H."/>
        </authorList>
    </citation>
    <scope>NUCLEOTIDE SEQUENCE [LARGE SCALE GENOMIC DNA]</scope>
    <source>
        <strain evidence="9 10">CBS2947</strain>
    </source>
</reference>
<keyword evidence="7" id="KW-0472">Membrane</keyword>
<keyword evidence="5" id="KW-0653">Protein transport</keyword>
<evidence type="ECO:0000256" key="3">
    <source>
        <dbReference type="ARBA" id="ARBA00020983"/>
    </source>
</evidence>
<evidence type="ECO:0000256" key="4">
    <source>
        <dbReference type="ARBA" id="ARBA00022448"/>
    </source>
</evidence>
<sequence>MDVVLETLIGSELELNEDEKRYSLEVLREVLQCDRRDYEKYFSSSAVEGSVVEDIAEVDAQISAVERRLRNLLVDNRTEVIREALDSDGAIGSKVVEIRQGLEQLWELDNEEVSKTREKAENGEFMALLDPNEGLGKPEDEFQAALNKLKDRVRREPGDDHDELTRGLGVVLENLTKITDLMELPFLARTCIRTGHYREAVMVYEFSKSLLNKFPGSSIVAQIHRNVSDETTMTMLTGLVKLLSTNLTANQLKKVLNYLIAIPPFDNNDKSCLLQVYLQMRRFFIKQEISTYSLTVERSNDALRELMIKRKIEVLREHLYMSLSVFADNYDTKLVPLQIPLDNKLLDTEDKKLIPTNPFAIRFINDCENDFLQQLLNAQPQHKLSDSVCLQLVYCSFRLRDLNHNYHNLFLNKICESNLFDLQQVNNAIDKRRELASKYA</sequence>
<evidence type="ECO:0000256" key="2">
    <source>
        <dbReference type="ARBA" id="ARBA00006419"/>
    </source>
</evidence>
<accession>A0A7H9HRP5</accession>
<evidence type="ECO:0000256" key="5">
    <source>
        <dbReference type="ARBA" id="ARBA00022927"/>
    </source>
</evidence>
<evidence type="ECO:0000313" key="10">
    <source>
        <dbReference type="Proteomes" id="UP000510647"/>
    </source>
</evidence>
<protein>
    <recommendedName>
        <fullName evidence="3">Conserved oligomeric Golgi complex subunit 8</fullName>
    </recommendedName>
    <alternativeName>
        <fullName evidence="8">Component of oligomeric Golgi complex 8</fullName>
    </alternativeName>
</protein>
<dbReference type="PANTHER" id="PTHR21311">
    <property type="entry name" value="CONSERVED OLIGOMERIC GOLGI COMPLEX COMPONENT 8"/>
    <property type="match status" value="1"/>
</dbReference>
<evidence type="ECO:0000313" key="9">
    <source>
        <dbReference type="EMBL" id="QLQ79951.1"/>
    </source>
</evidence>
<dbReference type="EMBL" id="CP059269">
    <property type="protein sequence ID" value="QLQ79951.1"/>
    <property type="molecule type" value="Genomic_DNA"/>
</dbReference>
<dbReference type="PANTHER" id="PTHR21311:SF0">
    <property type="entry name" value="CONSERVED OLIGOMERIC GOLGI COMPLEX SUBUNIT 8"/>
    <property type="match status" value="1"/>
</dbReference>
<name>A0A7H9HRP5_9SACH</name>
<dbReference type="GO" id="GO:0006891">
    <property type="term" value="P:intra-Golgi vesicle-mediated transport"/>
    <property type="evidence" value="ECO:0007669"/>
    <property type="project" value="TreeGrafter"/>
</dbReference>
<proteinExistence type="inferred from homology"/>
<evidence type="ECO:0000256" key="7">
    <source>
        <dbReference type="ARBA" id="ARBA00023136"/>
    </source>
</evidence>
<keyword evidence="6" id="KW-0333">Golgi apparatus</keyword>
<comment type="similarity">
    <text evidence="2">Belongs to the COG8 family.</text>
</comment>
<evidence type="ECO:0000256" key="6">
    <source>
        <dbReference type="ARBA" id="ARBA00023034"/>
    </source>
</evidence>
<keyword evidence="4" id="KW-0813">Transport</keyword>
<dbReference type="InterPro" id="IPR007255">
    <property type="entry name" value="COG8"/>
</dbReference>
<dbReference type="AlphaFoldDB" id="A0A7H9HRP5"/>
<evidence type="ECO:0000256" key="1">
    <source>
        <dbReference type="ARBA" id="ARBA00004395"/>
    </source>
</evidence>
<gene>
    <name evidence="9" type="ORF">HG537_0C06000</name>
</gene>
<comment type="subcellular location">
    <subcellularLocation>
        <location evidence="1">Golgi apparatus membrane</location>
        <topology evidence="1">Peripheral membrane protein</topology>
    </subcellularLocation>
</comment>
<dbReference type="GO" id="GO:0032258">
    <property type="term" value="P:cytoplasm to vacuole targeting by the Cvt pathway"/>
    <property type="evidence" value="ECO:0007669"/>
    <property type="project" value="TreeGrafter"/>
</dbReference>
<evidence type="ECO:0000256" key="8">
    <source>
        <dbReference type="ARBA" id="ARBA00031347"/>
    </source>
</evidence>